<dbReference type="EMBL" id="AP019782">
    <property type="protein sequence ID" value="BBL71024.1"/>
    <property type="molecule type" value="Genomic_DNA"/>
</dbReference>
<dbReference type="GO" id="GO:0042834">
    <property type="term" value="F:peptidoglycan binding"/>
    <property type="evidence" value="ECO:0007669"/>
    <property type="project" value="InterPro"/>
</dbReference>
<dbReference type="InterPro" id="IPR052521">
    <property type="entry name" value="Cell_div_SPOR-domain"/>
</dbReference>
<dbReference type="AlphaFoldDB" id="A0A8D5AJP7"/>
<dbReference type="Proteomes" id="UP000824988">
    <property type="component" value="Chromosome"/>
</dbReference>
<keyword evidence="5" id="KW-1185">Reference proteome</keyword>
<organism evidence="4 5">
    <name type="scientific">Methylogaea oryzae</name>
    <dbReference type="NCBI Taxonomy" id="1295382"/>
    <lineage>
        <taxon>Bacteria</taxon>
        <taxon>Pseudomonadati</taxon>
        <taxon>Pseudomonadota</taxon>
        <taxon>Gammaproteobacteria</taxon>
        <taxon>Methylococcales</taxon>
        <taxon>Methylococcaceae</taxon>
        <taxon>Methylogaea</taxon>
    </lineage>
</organism>
<accession>A0A8D5AJP7</accession>
<name>A0A8D5AJP7_9GAMM</name>
<dbReference type="PANTHER" id="PTHR38687:SF1">
    <property type="entry name" value="CELL DIVISION PROTEIN DEDD"/>
    <property type="match status" value="1"/>
</dbReference>
<dbReference type="KEGG" id="moz:MoryE10_16300"/>
<reference evidence="4" key="1">
    <citation type="submission" date="2019-06" db="EMBL/GenBank/DDBJ databases">
        <title>Complete genome sequence of Methylogaea oryzae strain JCM16910.</title>
        <authorList>
            <person name="Asakawa S."/>
        </authorList>
    </citation>
    <scope>NUCLEOTIDE SEQUENCE</scope>
    <source>
        <strain evidence="4">E10</strain>
    </source>
</reference>
<evidence type="ECO:0000256" key="1">
    <source>
        <dbReference type="SAM" id="MobiDB-lite"/>
    </source>
</evidence>
<keyword evidence="2" id="KW-0812">Transmembrane</keyword>
<evidence type="ECO:0000259" key="3">
    <source>
        <dbReference type="PROSITE" id="PS51724"/>
    </source>
</evidence>
<dbReference type="PANTHER" id="PTHR38687">
    <property type="entry name" value="CELL DIVISION PROTEIN DEDD-RELATED"/>
    <property type="match status" value="1"/>
</dbReference>
<evidence type="ECO:0000256" key="2">
    <source>
        <dbReference type="SAM" id="Phobius"/>
    </source>
</evidence>
<dbReference type="Pfam" id="PF05036">
    <property type="entry name" value="SPOR"/>
    <property type="match status" value="1"/>
</dbReference>
<keyword evidence="2" id="KW-1133">Transmembrane helix</keyword>
<feature type="transmembrane region" description="Helical" evidence="2">
    <location>
        <begin position="9"/>
        <end position="27"/>
    </location>
</feature>
<evidence type="ECO:0000313" key="4">
    <source>
        <dbReference type="EMBL" id="BBL71024.1"/>
    </source>
</evidence>
<protein>
    <recommendedName>
        <fullName evidence="3">SPOR domain-containing protein</fullName>
    </recommendedName>
</protein>
<proteinExistence type="predicted"/>
<dbReference type="RefSeq" id="WP_221048788.1">
    <property type="nucleotide sequence ID" value="NZ_AP019782.1"/>
</dbReference>
<keyword evidence="2" id="KW-0472">Membrane</keyword>
<sequence>MDQQLKTRLIGVTIVVSLVVIFVPMLFEDSSDREAASIGAANVPEFPQELQSQALPLPSSAPKMAALPPAPEPTAIREEPLDPLDVPSGGGEPTDDMGVSADAQDALMPESAPRAGRSATAQNAPPKVKPLVKEAPSKPTAAELLKPLDKPKPAPVAEPAPAKAPVVPATPAAAPAAAKPKAAAPVAAKPPAAADAKPAPTAPVKMSAWIIQAGSFGDEANAKTLLVKLRQANVAAFVEMIPSPNGNSYRVRVGPELDRARAEATLKKMETEAGVKGMIVSYP</sequence>
<dbReference type="GO" id="GO:0032506">
    <property type="term" value="P:cytokinetic process"/>
    <property type="evidence" value="ECO:0007669"/>
    <property type="project" value="TreeGrafter"/>
</dbReference>
<evidence type="ECO:0000313" key="5">
    <source>
        <dbReference type="Proteomes" id="UP000824988"/>
    </source>
</evidence>
<dbReference type="GO" id="GO:0032153">
    <property type="term" value="C:cell division site"/>
    <property type="evidence" value="ECO:0007669"/>
    <property type="project" value="TreeGrafter"/>
</dbReference>
<dbReference type="GO" id="GO:0030428">
    <property type="term" value="C:cell septum"/>
    <property type="evidence" value="ECO:0007669"/>
    <property type="project" value="TreeGrafter"/>
</dbReference>
<dbReference type="PROSITE" id="PS51724">
    <property type="entry name" value="SPOR"/>
    <property type="match status" value="1"/>
</dbReference>
<feature type="region of interest" description="Disordered" evidence="1">
    <location>
        <begin position="59"/>
        <end position="138"/>
    </location>
</feature>
<gene>
    <name evidence="4" type="ORF">MoryE10_16300</name>
</gene>
<dbReference type="InterPro" id="IPR007730">
    <property type="entry name" value="SPOR-like_dom"/>
</dbReference>
<feature type="domain" description="SPOR" evidence="3">
    <location>
        <begin position="203"/>
        <end position="282"/>
    </location>
</feature>